<dbReference type="Pfam" id="PF10947">
    <property type="entry name" value="DUF2628"/>
    <property type="match status" value="1"/>
</dbReference>
<dbReference type="Proteomes" id="UP000885621">
    <property type="component" value="Unassembled WGS sequence"/>
</dbReference>
<proteinExistence type="predicted"/>
<accession>A0A831YDC3</accession>
<keyword evidence="1" id="KW-1133">Transmembrane helix</keyword>
<keyword evidence="1" id="KW-0812">Transmembrane</keyword>
<gene>
    <name evidence="2" type="ORF">ENO34_01290</name>
</gene>
<keyword evidence="1" id="KW-0472">Membrane</keyword>
<dbReference type="AlphaFoldDB" id="A0A831YDC3"/>
<protein>
    <submittedName>
        <fullName evidence="2">DUF2628 domain-containing protein</fullName>
    </submittedName>
</protein>
<sequence>MTIEEREELRLFVGKNADYYIAKWEELGETQKVSWNWAAFMFGLLWFGYRKMYSYAFVFLVFSLFLQFIQTAVKTHPIVIMLTNILISFVVGMFGNYLYYQYAKNKIKQIKESITDERQRTLEIVRNGGTSLSTAIAIGLLYLMASSIIEYGLQEDKIESIREQESINPWSS</sequence>
<organism evidence="2">
    <name type="scientific">Sulfurihydrogenibium azorense</name>
    <dbReference type="NCBI Taxonomy" id="309806"/>
    <lineage>
        <taxon>Bacteria</taxon>
        <taxon>Pseudomonadati</taxon>
        <taxon>Aquificota</taxon>
        <taxon>Aquificia</taxon>
        <taxon>Aquificales</taxon>
        <taxon>Hydrogenothermaceae</taxon>
        <taxon>Sulfurihydrogenibium</taxon>
    </lineage>
</organism>
<dbReference type="EMBL" id="DSFC01000070">
    <property type="protein sequence ID" value="HEV09014.1"/>
    <property type="molecule type" value="Genomic_DNA"/>
</dbReference>
<name>A0A831YDC3_9AQUI</name>
<comment type="caution">
    <text evidence="2">The sequence shown here is derived from an EMBL/GenBank/DDBJ whole genome shotgun (WGS) entry which is preliminary data.</text>
</comment>
<reference evidence="2" key="1">
    <citation type="journal article" date="2020" name="mSystems">
        <title>Genome- and Community-Level Interaction Insights into Carbon Utilization and Element Cycling Functions of Hydrothermarchaeota in Hydrothermal Sediment.</title>
        <authorList>
            <person name="Zhou Z."/>
            <person name="Liu Y."/>
            <person name="Xu W."/>
            <person name="Pan J."/>
            <person name="Luo Z.H."/>
            <person name="Li M."/>
        </authorList>
    </citation>
    <scope>NUCLEOTIDE SEQUENCE [LARGE SCALE GENOMIC DNA]</scope>
    <source>
        <strain evidence="2">SpSt-1257</strain>
    </source>
</reference>
<feature type="transmembrane region" description="Helical" evidence="1">
    <location>
        <begin position="56"/>
        <end position="73"/>
    </location>
</feature>
<dbReference type="InterPro" id="IPR024399">
    <property type="entry name" value="DUF2628"/>
</dbReference>
<feature type="transmembrane region" description="Helical" evidence="1">
    <location>
        <begin position="79"/>
        <end position="100"/>
    </location>
</feature>
<evidence type="ECO:0000256" key="1">
    <source>
        <dbReference type="SAM" id="Phobius"/>
    </source>
</evidence>
<evidence type="ECO:0000313" key="2">
    <source>
        <dbReference type="EMBL" id="HEV09014.1"/>
    </source>
</evidence>